<comment type="caution">
    <text evidence="2">The sequence shown here is derived from an EMBL/GenBank/DDBJ whole genome shotgun (WGS) entry which is preliminary data.</text>
</comment>
<name>A0ABT8VNZ6_9FLAO</name>
<evidence type="ECO:0000313" key="2">
    <source>
        <dbReference type="EMBL" id="MDO3693701.1"/>
    </source>
</evidence>
<dbReference type="Proteomes" id="UP001168642">
    <property type="component" value="Unassembled WGS sequence"/>
</dbReference>
<gene>
    <name evidence="2" type="ORF">QVZ41_02425</name>
</gene>
<protein>
    <submittedName>
        <fullName evidence="2">Outer membrane beta-barrel protein</fullName>
    </submittedName>
</protein>
<organism evidence="2 3">
    <name type="scientific">Wenyingzhuangia gilva</name>
    <dbReference type="NCBI Taxonomy" id="3057677"/>
    <lineage>
        <taxon>Bacteria</taxon>
        <taxon>Pseudomonadati</taxon>
        <taxon>Bacteroidota</taxon>
        <taxon>Flavobacteriia</taxon>
        <taxon>Flavobacteriales</taxon>
        <taxon>Flavobacteriaceae</taxon>
        <taxon>Wenyingzhuangia</taxon>
    </lineage>
</organism>
<feature type="domain" description="Outer membrane protein beta-barrel" evidence="1">
    <location>
        <begin position="9"/>
        <end position="192"/>
    </location>
</feature>
<dbReference type="RefSeq" id="WP_302882952.1">
    <property type="nucleotide sequence ID" value="NZ_JAUMIT010000001.1"/>
</dbReference>
<evidence type="ECO:0000259" key="1">
    <source>
        <dbReference type="Pfam" id="PF13568"/>
    </source>
</evidence>
<proteinExistence type="predicted"/>
<accession>A0ABT8VNZ6</accession>
<sequence length="222" mass="25631">MFIISCSLFAQQEEDDAEVYIDDHYLEDQFYLGVQYNFLVGTKNGLKNTGVPFSIEAGFIKDIPINKQRNKAIGIGAGYNFDVLRPNIAITKNGNDMVFNIDNNYNRYDFTSHNLEFPLEYRWRTSTATNNSFWRIYSGVSLIYNLQNSASFDDNSGNTTKFTNLTQLNSTNFTLYTSIGFGTWNFHVKYYLNPPFKDSLRTETGEKLNFNQLKIGVMFYLL</sequence>
<dbReference type="InterPro" id="IPR025665">
    <property type="entry name" value="Beta-barrel_OMP_2"/>
</dbReference>
<reference evidence="2" key="1">
    <citation type="submission" date="2023-07" db="EMBL/GenBank/DDBJ databases">
        <title>Wenyingzhuangia sp. chi5 genome sequencing and assembly.</title>
        <authorList>
            <person name="Park S."/>
        </authorList>
    </citation>
    <scope>NUCLEOTIDE SEQUENCE</scope>
    <source>
        <strain evidence="2">Chi5</strain>
    </source>
</reference>
<evidence type="ECO:0000313" key="3">
    <source>
        <dbReference type="Proteomes" id="UP001168642"/>
    </source>
</evidence>
<keyword evidence="3" id="KW-1185">Reference proteome</keyword>
<dbReference type="EMBL" id="JAUMIT010000001">
    <property type="protein sequence ID" value="MDO3693701.1"/>
    <property type="molecule type" value="Genomic_DNA"/>
</dbReference>
<dbReference type="Pfam" id="PF13568">
    <property type="entry name" value="OMP_b-brl_2"/>
    <property type="match status" value="1"/>
</dbReference>